<name>A0AAW7IDD1_9BACI</name>
<evidence type="ECO:0000313" key="2">
    <source>
        <dbReference type="Proteomes" id="UP001234602"/>
    </source>
</evidence>
<dbReference type="InterPro" id="IPR023105">
    <property type="entry name" value="YkvR-like_sf"/>
</dbReference>
<dbReference type="RefSeq" id="WP_289320568.1">
    <property type="nucleotide sequence ID" value="NZ_JAUCEY010000008.1"/>
</dbReference>
<dbReference type="Proteomes" id="UP001234602">
    <property type="component" value="Unassembled WGS sequence"/>
</dbReference>
<dbReference type="SUPFAM" id="SSF159173">
    <property type="entry name" value="YkvR-like"/>
    <property type="match status" value="1"/>
</dbReference>
<dbReference type="InterPro" id="IPR021596">
    <property type="entry name" value="DUF3219"/>
</dbReference>
<protein>
    <submittedName>
        <fullName evidence="1">DUF3219 family protein</fullName>
    </submittedName>
</protein>
<dbReference type="Pfam" id="PF11514">
    <property type="entry name" value="DUF3219"/>
    <property type="match status" value="1"/>
</dbReference>
<evidence type="ECO:0000313" key="1">
    <source>
        <dbReference type="EMBL" id="MDM5454135.1"/>
    </source>
</evidence>
<dbReference type="AlphaFoldDB" id="A0AAW7IDD1"/>
<reference evidence="1" key="1">
    <citation type="submission" date="2023-06" db="EMBL/GenBank/DDBJ databases">
        <title>Comparative genomics of Bacillaceae isolates and their secondary metabolite potential.</title>
        <authorList>
            <person name="Song L."/>
            <person name="Nielsen L.J."/>
            <person name="Mohite O."/>
            <person name="Xu X."/>
            <person name="Weber T."/>
            <person name="Kovacs A.T."/>
        </authorList>
    </citation>
    <scope>NUCLEOTIDE SEQUENCE</scope>
    <source>
        <strain evidence="1">D8_B_37</strain>
    </source>
</reference>
<dbReference type="EMBL" id="JAUCEY010000008">
    <property type="protein sequence ID" value="MDM5454135.1"/>
    <property type="molecule type" value="Genomic_DNA"/>
</dbReference>
<dbReference type="Gene3D" id="2.40.30.80">
    <property type="entry name" value="YkvR-like"/>
    <property type="match status" value="1"/>
</dbReference>
<gene>
    <name evidence="1" type="ORF">QUF89_18550</name>
</gene>
<accession>A0AAW7IDD1</accession>
<sequence length="113" mass="13016">MALTTFKGDVDKMVDEVILNDVPLHVTDFLTENVKDSEGREIRKVSFNFKVTNSEYHDITTLLYQMVFDLKIPQSNEEFRAEIFNYATSVTNLYEENAVGDFSLVLLEVNDPE</sequence>
<proteinExistence type="predicted"/>
<organism evidence="1 2">
    <name type="scientific">Peribacillus simplex</name>
    <dbReference type="NCBI Taxonomy" id="1478"/>
    <lineage>
        <taxon>Bacteria</taxon>
        <taxon>Bacillati</taxon>
        <taxon>Bacillota</taxon>
        <taxon>Bacilli</taxon>
        <taxon>Bacillales</taxon>
        <taxon>Bacillaceae</taxon>
        <taxon>Peribacillus</taxon>
    </lineage>
</organism>
<comment type="caution">
    <text evidence="1">The sequence shown here is derived from an EMBL/GenBank/DDBJ whole genome shotgun (WGS) entry which is preliminary data.</text>
</comment>